<comment type="caution">
    <text evidence="1">The sequence shown here is derived from an EMBL/GenBank/DDBJ whole genome shotgun (WGS) entry which is preliminary data.</text>
</comment>
<dbReference type="EMBL" id="ASHM01054650">
    <property type="protein sequence ID" value="PNX87737.1"/>
    <property type="molecule type" value="Genomic_DNA"/>
</dbReference>
<reference evidence="1 2" key="1">
    <citation type="journal article" date="2014" name="Am. J. Bot.">
        <title>Genome assembly and annotation for red clover (Trifolium pratense; Fabaceae).</title>
        <authorList>
            <person name="Istvanek J."/>
            <person name="Jaros M."/>
            <person name="Krenek A."/>
            <person name="Repkova J."/>
        </authorList>
    </citation>
    <scope>NUCLEOTIDE SEQUENCE [LARGE SCALE GENOMIC DNA]</scope>
    <source>
        <strain evidence="2">cv. Tatra</strain>
        <tissue evidence="1">Young leaves</tissue>
    </source>
</reference>
<evidence type="ECO:0000313" key="1">
    <source>
        <dbReference type="EMBL" id="PNX87737.1"/>
    </source>
</evidence>
<dbReference type="Proteomes" id="UP000236291">
    <property type="component" value="Unassembled WGS sequence"/>
</dbReference>
<reference evidence="1 2" key="2">
    <citation type="journal article" date="2017" name="Front. Plant Sci.">
        <title>Gene Classification and Mining of Molecular Markers Useful in Red Clover (Trifolium pratense) Breeding.</title>
        <authorList>
            <person name="Istvanek J."/>
            <person name="Dluhosova J."/>
            <person name="Dluhos P."/>
            <person name="Patkova L."/>
            <person name="Nedelnik J."/>
            <person name="Repkova J."/>
        </authorList>
    </citation>
    <scope>NUCLEOTIDE SEQUENCE [LARGE SCALE GENOMIC DNA]</scope>
    <source>
        <strain evidence="2">cv. Tatra</strain>
        <tissue evidence="1">Young leaves</tissue>
    </source>
</reference>
<name>A0A2K3MAC9_TRIPR</name>
<evidence type="ECO:0000313" key="2">
    <source>
        <dbReference type="Proteomes" id="UP000236291"/>
    </source>
</evidence>
<gene>
    <name evidence="1" type="ORF">L195_g043831</name>
</gene>
<dbReference type="AlphaFoldDB" id="A0A2K3MAC9"/>
<accession>A0A2K3MAC9</accession>
<sequence>MDLNGNWNVDALNKIMDIPPQHDLGRDKGLWPGDAHSKFTVASAYKLLFMTNQQRSRMHLGGYACILCRDEDETSSHLLRDCHLVMALCNLYLQKFTAEEAGLSTGSSNLTPLLHTETSSCHLE</sequence>
<proteinExistence type="predicted"/>
<evidence type="ECO:0008006" key="3">
    <source>
        <dbReference type="Google" id="ProtNLM"/>
    </source>
</evidence>
<organism evidence="1 2">
    <name type="scientific">Trifolium pratense</name>
    <name type="common">Red clover</name>
    <dbReference type="NCBI Taxonomy" id="57577"/>
    <lineage>
        <taxon>Eukaryota</taxon>
        <taxon>Viridiplantae</taxon>
        <taxon>Streptophyta</taxon>
        <taxon>Embryophyta</taxon>
        <taxon>Tracheophyta</taxon>
        <taxon>Spermatophyta</taxon>
        <taxon>Magnoliopsida</taxon>
        <taxon>eudicotyledons</taxon>
        <taxon>Gunneridae</taxon>
        <taxon>Pentapetalae</taxon>
        <taxon>rosids</taxon>
        <taxon>fabids</taxon>
        <taxon>Fabales</taxon>
        <taxon>Fabaceae</taxon>
        <taxon>Papilionoideae</taxon>
        <taxon>50 kb inversion clade</taxon>
        <taxon>NPAAA clade</taxon>
        <taxon>Hologalegina</taxon>
        <taxon>IRL clade</taxon>
        <taxon>Trifolieae</taxon>
        <taxon>Trifolium</taxon>
    </lineage>
</organism>
<protein>
    <recommendedName>
        <fullName evidence="3">Reverse transcriptase zinc-binding domain-containing protein</fullName>
    </recommendedName>
</protein>